<dbReference type="GO" id="GO:0055085">
    <property type="term" value="P:transmembrane transport"/>
    <property type="evidence" value="ECO:0007669"/>
    <property type="project" value="InterPro"/>
</dbReference>
<feature type="transmembrane region" description="Helical" evidence="5">
    <location>
        <begin position="198"/>
        <end position="220"/>
    </location>
</feature>
<feature type="transmembrane region" description="Helical" evidence="5">
    <location>
        <begin position="535"/>
        <end position="559"/>
    </location>
</feature>
<evidence type="ECO:0000256" key="4">
    <source>
        <dbReference type="ARBA" id="ARBA00023136"/>
    </source>
</evidence>
<feature type="transmembrane region" description="Helical" evidence="5">
    <location>
        <begin position="276"/>
        <end position="296"/>
    </location>
</feature>
<keyword evidence="2 5" id="KW-0812">Transmembrane</keyword>
<accession>A0A915HYB9</accession>
<feature type="transmembrane region" description="Helical" evidence="5">
    <location>
        <begin position="345"/>
        <end position="362"/>
    </location>
</feature>
<name>A0A915HYB9_ROMCU</name>
<feature type="transmembrane region" description="Helical" evidence="5">
    <location>
        <begin position="232"/>
        <end position="255"/>
    </location>
</feature>
<keyword evidence="6" id="KW-1185">Reference proteome</keyword>
<feature type="transmembrane region" description="Helical" evidence="5">
    <location>
        <begin position="158"/>
        <end position="177"/>
    </location>
</feature>
<dbReference type="GO" id="GO:0030514">
    <property type="term" value="P:negative regulation of BMP signaling pathway"/>
    <property type="evidence" value="ECO:0007669"/>
    <property type="project" value="TreeGrafter"/>
</dbReference>
<evidence type="ECO:0000313" key="7">
    <source>
        <dbReference type="WBParaSite" id="nRc.2.0.1.t06567-RA"/>
    </source>
</evidence>
<evidence type="ECO:0000256" key="2">
    <source>
        <dbReference type="ARBA" id="ARBA00022692"/>
    </source>
</evidence>
<keyword evidence="3 5" id="KW-1133">Transmembrane helix</keyword>
<evidence type="ECO:0000256" key="5">
    <source>
        <dbReference type="SAM" id="Phobius"/>
    </source>
</evidence>
<dbReference type="InterPro" id="IPR051832">
    <property type="entry name" value="mTOR-Rac_regulators"/>
</dbReference>
<dbReference type="InterPro" id="IPR004776">
    <property type="entry name" value="Mem_transp_PIN-like"/>
</dbReference>
<dbReference type="PANTHER" id="PTHR22829">
    <property type="entry name" value="DEP DOMAIN PROTEIN"/>
    <property type="match status" value="1"/>
</dbReference>
<organism evidence="6 7">
    <name type="scientific">Romanomermis culicivorax</name>
    <name type="common">Nematode worm</name>
    <dbReference type="NCBI Taxonomy" id="13658"/>
    <lineage>
        <taxon>Eukaryota</taxon>
        <taxon>Metazoa</taxon>
        <taxon>Ecdysozoa</taxon>
        <taxon>Nematoda</taxon>
        <taxon>Enoplea</taxon>
        <taxon>Dorylaimia</taxon>
        <taxon>Mermithida</taxon>
        <taxon>Mermithoidea</taxon>
        <taxon>Mermithidae</taxon>
        <taxon>Romanomermis</taxon>
    </lineage>
</organism>
<keyword evidence="4 5" id="KW-0472">Membrane</keyword>
<dbReference type="Pfam" id="PF03547">
    <property type="entry name" value="Mem_trans"/>
    <property type="match status" value="1"/>
</dbReference>
<sequence>MWKKSFRAKMNRDNLLFSNTTTFKSNSNRVDLDALLPSILQCFAIIVAGYGCRKCRLIKESELRGLRVLLVYFLAPIMMGQCLFEVDFSSVNWKFLSAAFVSKALVFTIVCFITFLLSGDYGKAGLYAIFATQSNDMALGYPIARSLYSKSHPDYPRYIYLLMPVSLIILNPIGFLLMEIGKRHHFTDKNGDNIAKNVFKGILMNPMVFSTILGLAGNVIVGHEHIPVTVTYVLNGFSSGFISVALFTLGCTLVVEDQPDLHCPTATALLLTLTKIKMWCLGQMIIIFSLLLPLVLLEVISMLNLGGSDAETSSLAMFGFLYGSLPTAPTVFVYASLFKLATAQIAFGLALCTFISAPWLYLSCRMISIGRVAMEKQNEFLTQTNLHASICGLLASTICIAIFALTEKFRRVPQKFVFYFLIWSVSLNFFAVQLFAYQIESGQVSDYFRSIQFYPMFCKFMIEASKWGIQFSALNVALALVILRRISLCRLLQCNKMMAIFCFGMPILITMNLLLTTKNNFGDAKFEEIFERKSAWIAIFIDTFVIVVSTFLLIIQYYVDDPFNGNFNRPIVPTNDEDLLEEDERLQNLSLDCRHGEPIIDIEDTAESEDHAPFSYVGSSSYINDSEETALTDDDSDHECESSHQKAINNYCSKSAGCSHEQRYRCKLLLKAYRRTASVEFSRLAAPDIINGSVNESLQLRHHSVEACGLELTKHSIMVAFLCVSAALNIFVCMWRVLWFDLTSATYVQLKLLDSASTFSQALVCLCLFGRLSYVLKTFLLRLKQHLKISTGQLPKSDDQLNLSAELVCNAFVERYSTQFFIDVCSAQDCNRPIVNFLILEFVQLGIAPLEFAQLGIDHKGIAQLRIRSFGNSLDWESLTLESPN</sequence>
<evidence type="ECO:0000256" key="3">
    <source>
        <dbReference type="ARBA" id="ARBA00022989"/>
    </source>
</evidence>
<evidence type="ECO:0000256" key="1">
    <source>
        <dbReference type="ARBA" id="ARBA00004141"/>
    </source>
</evidence>
<feature type="transmembrane region" description="Helical" evidence="5">
    <location>
        <begin position="316"/>
        <end position="338"/>
    </location>
</feature>
<feature type="transmembrane region" description="Helical" evidence="5">
    <location>
        <begin position="386"/>
        <end position="405"/>
    </location>
</feature>
<protein>
    <submittedName>
        <fullName evidence="7">Integral membrane protein GPR155</fullName>
    </submittedName>
</protein>
<feature type="transmembrane region" description="Helical" evidence="5">
    <location>
        <begin position="96"/>
        <end position="117"/>
    </location>
</feature>
<comment type="subcellular location">
    <subcellularLocation>
        <location evidence="1">Membrane</location>
        <topology evidence="1">Multi-pass membrane protein</topology>
    </subcellularLocation>
</comment>
<feature type="transmembrane region" description="Helical" evidence="5">
    <location>
        <begin position="124"/>
        <end position="143"/>
    </location>
</feature>
<dbReference type="PANTHER" id="PTHR22829:SF5">
    <property type="entry name" value="INTEGRAL MEMBRANE PROTEIN GPR155"/>
    <property type="match status" value="1"/>
</dbReference>
<feature type="transmembrane region" description="Helical" evidence="5">
    <location>
        <begin position="498"/>
        <end position="515"/>
    </location>
</feature>
<feature type="transmembrane region" description="Helical" evidence="5">
    <location>
        <begin position="759"/>
        <end position="780"/>
    </location>
</feature>
<reference evidence="7" key="1">
    <citation type="submission" date="2022-11" db="UniProtKB">
        <authorList>
            <consortium name="WormBaseParasite"/>
        </authorList>
    </citation>
    <scope>IDENTIFICATION</scope>
</reference>
<evidence type="ECO:0000313" key="6">
    <source>
        <dbReference type="Proteomes" id="UP000887565"/>
    </source>
</evidence>
<dbReference type="GO" id="GO:0016020">
    <property type="term" value="C:membrane"/>
    <property type="evidence" value="ECO:0007669"/>
    <property type="project" value="UniProtKB-SubCell"/>
</dbReference>
<proteinExistence type="predicted"/>
<dbReference type="WBParaSite" id="nRc.2.0.1.t06567-RA">
    <property type="protein sequence ID" value="nRc.2.0.1.t06567-RA"/>
    <property type="gene ID" value="nRc.2.0.1.g06567"/>
</dbReference>
<dbReference type="AlphaFoldDB" id="A0A915HYB9"/>
<dbReference type="Proteomes" id="UP000887565">
    <property type="component" value="Unplaced"/>
</dbReference>
<feature type="transmembrane region" description="Helical" evidence="5">
    <location>
        <begin position="417"/>
        <end position="439"/>
    </location>
</feature>
<feature type="transmembrane region" description="Helical" evidence="5">
    <location>
        <begin position="467"/>
        <end position="486"/>
    </location>
</feature>
<feature type="transmembrane region" description="Helical" evidence="5">
    <location>
        <begin position="65"/>
        <end position="84"/>
    </location>
</feature>
<feature type="transmembrane region" description="Helical" evidence="5">
    <location>
        <begin position="719"/>
        <end position="739"/>
    </location>
</feature>